<organism evidence="2 3">
    <name type="scientific">Drechslerella dactyloides</name>
    <name type="common">Nematode-trapping fungus</name>
    <name type="synonym">Arthrobotrys dactyloides</name>
    <dbReference type="NCBI Taxonomy" id="74499"/>
    <lineage>
        <taxon>Eukaryota</taxon>
        <taxon>Fungi</taxon>
        <taxon>Dikarya</taxon>
        <taxon>Ascomycota</taxon>
        <taxon>Pezizomycotina</taxon>
        <taxon>Orbiliomycetes</taxon>
        <taxon>Orbiliales</taxon>
        <taxon>Orbiliaceae</taxon>
        <taxon>Drechslerella</taxon>
    </lineage>
</organism>
<accession>A0AAD6IQW7</accession>
<protein>
    <submittedName>
        <fullName evidence="2">Uncharacterized protein</fullName>
    </submittedName>
</protein>
<dbReference type="Proteomes" id="UP001221413">
    <property type="component" value="Unassembled WGS sequence"/>
</dbReference>
<feature type="region of interest" description="Disordered" evidence="1">
    <location>
        <begin position="23"/>
        <end position="49"/>
    </location>
</feature>
<gene>
    <name evidence="2" type="ORF">Dda_8765</name>
</gene>
<comment type="caution">
    <text evidence="2">The sequence shown here is derived from an EMBL/GenBank/DDBJ whole genome shotgun (WGS) entry which is preliminary data.</text>
</comment>
<sequence>MSWAGAESKRRWSIWVQAAAAADRSSGVAEDEVAEEGHGRRSPGGNERRAAIVGEMSADRRRSSAKVGTLEAFDGPV</sequence>
<name>A0AAD6IQW7_DREDA</name>
<proteinExistence type="predicted"/>
<reference evidence="2" key="1">
    <citation type="submission" date="2023-01" db="EMBL/GenBank/DDBJ databases">
        <title>The chitinases involved in constricting ring structure development in the nematode-trapping fungus Drechslerella dactyloides.</title>
        <authorList>
            <person name="Wang R."/>
            <person name="Zhang L."/>
            <person name="Tang P."/>
            <person name="Li S."/>
            <person name="Liang L."/>
        </authorList>
    </citation>
    <scope>NUCLEOTIDE SEQUENCE</scope>
    <source>
        <strain evidence="2">YMF1.00031</strain>
    </source>
</reference>
<evidence type="ECO:0000313" key="2">
    <source>
        <dbReference type="EMBL" id="KAJ6256895.1"/>
    </source>
</evidence>
<keyword evidence="3" id="KW-1185">Reference proteome</keyword>
<dbReference type="EMBL" id="JAQGDS010000012">
    <property type="protein sequence ID" value="KAJ6256895.1"/>
    <property type="molecule type" value="Genomic_DNA"/>
</dbReference>
<dbReference type="AlphaFoldDB" id="A0AAD6IQW7"/>
<evidence type="ECO:0000256" key="1">
    <source>
        <dbReference type="SAM" id="MobiDB-lite"/>
    </source>
</evidence>
<evidence type="ECO:0000313" key="3">
    <source>
        <dbReference type="Proteomes" id="UP001221413"/>
    </source>
</evidence>